<reference evidence="2 3" key="1">
    <citation type="journal article" date="2021" name="Nat. Commun.">
        <title>Genetic determinants of endophytism in the Arabidopsis root mycobiome.</title>
        <authorList>
            <person name="Mesny F."/>
            <person name="Miyauchi S."/>
            <person name="Thiergart T."/>
            <person name="Pickel B."/>
            <person name="Atanasova L."/>
            <person name="Karlsson M."/>
            <person name="Huettel B."/>
            <person name="Barry K.W."/>
            <person name="Haridas S."/>
            <person name="Chen C."/>
            <person name="Bauer D."/>
            <person name="Andreopoulos W."/>
            <person name="Pangilinan J."/>
            <person name="LaButti K."/>
            <person name="Riley R."/>
            <person name="Lipzen A."/>
            <person name="Clum A."/>
            <person name="Drula E."/>
            <person name="Henrissat B."/>
            <person name="Kohler A."/>
            <person name="Grigoriev I.V."/>
            <person name="Martin F.M."/>
            <person name="Hacquard S."/>
        </authorList>
    </citation>
    <scope>NUCLEOTIDE SEQUENCE [LARGE SCALE GENOMIC DNA]</scope>
    <source>
        <strain evidence="2 3">MPI-CAGE-CH-0241</strain>
    </source>
</reference>
<dbReference type="CDD" id="cd02233">
    <property type="entry name" value="cupin_HNL-like"/>
    <property type="match status" value="1"/>
</dbReference>
<dbReference type="InterPro" id="IPR011051">
    <property type="entry name" value="RmlC_Cupin_sf"/>
</dbReference>
<dbReference type="Gene3D" id="2.60.120.10">
    <property type="entry name" value="Jelly Rolls"/>
    <property type="match status" value="1"/>
</dbReference>
<dbReference type="InterPro" id="IPR047263">
    <property type="entry name" value="HNL-like_cupin"/>
</dbReference>
<dbReference type="AlphaFoldDB" id="A0A9P8W153"/>
<feature type="domain" description="Cupin type-2" evidence="1">
    <location>
        <begin position="42"/>
        <end position="99"/>
    </location>
</feature>
<dbReference type="Proteomes" id="UP000777438">
    <property type="component" value="Unassembled WGS sequence"/>
</dbReference>
<organism evidence="2 3">
    <name type="scientific">Thelonectria olida</name>
    <dbReference type="NCBI Taxonomy" id="1576542"/>
    <lineage>
        <taxon>Eukaryota</taxon>
        <taxon>Fungi</taxon>
        <taxon>Dikarya</taxon>
        <taxon>Ascomycota</taxon>
        <taxon>Pezizomycotina</taxon>
        <taxon>Sordariomycetes</taxon>
        <taxon>Hypocreomycetidae</taxon>
        <taxon>Hypocreales</taxon>
        <taxon>Nectriaceae</taxon>
        <taxon>Thelonectria</taxon>
    </lineage>
</organism>
<evidence type="ECO:0000313" key="2">
    <source>
        <dbReference type="EMBL" id="KAH6886264.1"/>
    </source>
</evidence>
<evidence type="ECO:0000259" key="1">
    <source>
        <dbReference type="Pfam" id="PF07883"/>
    </source>
</evidence>
<dbReference type="EMBL" id="JAGPYM010000016">
    <property type="protein sequence ID" value="KAH6886264.1"/>
    <property type="molecule type" value="Genomic_DNA"/>
</dbReference>
<evidence type="ECO:0000313" key="3">
    <source>
        <dbReference type="Proteomes" id="UP000777438"/>
    </source>
</evidence>
<protein>
    <submittedName>
        <fullName evidence="2">Cupin domain-containing protein</fullName>
    </submittedName>
</protein>
<dbReference type="PANTHER" id="PTHR43698:SF1">
    <property type="entry name" value="BLL4564 PROTEIN"/>
    <property type="match status" value="1"/>
</dbReference>
<dbReference type="SUPFAM" id="SSF51182">
    <property type="entry name" value="RmlC-like cupins"/>
    <property type="match status" value="1"/>
</dbReference>
<dbReference type="Pfam" id="PF07883">
    <property type="entry name" value="Cupin_2"/>
    <property type="match status" value="1"/>
</dbReference>
<gene>
    <name evidence="2" type="ORF">B0T10DRAFT_79020</name>
</gene>
<sequence>MPSTVFRASQSSQKTTKVDKTFTGEVYLDLIHAEPKTAIANVTFTPCARTYWHTHDDGQVLKVLNGTGWICDKGEKPRRIEAGDVIWAAPGTTHWHGADNGSLMTHMVIGLGKTTWHEEVTDEEYEQKGETKGVE</sequence>
<dbReference type="OrthoDB" id="2096797at2759"/>
<dbReference type="PANTHER" id="PTHR43698">
    <property type="entry name" value="RIBD C-TERMINAL DOMAIN CONTAINING PROTEIN"/>
    <property type="match status" value="1"/>
</dbReference>
<keyword evidence="3" id="KW-1185">Reference proteome</keyword>
<comment type="caution">
    <text evidence="2">The sequence shown here is derived from an EMBL/GenBank/DDBJ whole genome shotgun (WGS) entry which is preliminary data.</text>
</comment>
<proteinExistence type="predicted"/>
<accession>A0A9P8W153</accession>
<dbReference type="InterPro" id="IPR014710">
    <property type="entry name" value="RmlC-like_jellyroll"/>
</dbReference>
<name>A0A9P8W153_9HYPO</name>
<dbReference type="InterPro" id="IPR013096">
    <property type="entry name" value="Cupin_2"/>
</dbReference>